<keyword evidence="2" id="KW-1185">Reference proteome</keyword>
<dbReference type="Proteomes" id="UP001177021">
    <property type="component" value="Unassembled WGS sequence"/>
</dbReference>
<evidence type="ECO:0000313" key="1">
    <source>
        <dbReference type="EMBL" id="CAJ2666989.1"/>
    </source>
</evidence>
<comment type="caution">
    <text evidence="1">The sequence shown here is derived from an EMBL/GenBank/DDBJ whole genome shotgun (WGS) entry which is preliminary data.</text>
</comment>
<name>A0ACB0LFW1_TRIPR</name>
<gene>
    <name evidence="1" type="ORF">MILVUS5_LOCUS31704</name>
</gene>
<accession>A0ACB0LFW1</accession>
<dbReference type="EMBL" id="CASHSV030000513">
    <property type="protein sequence ID" value="CAJ2666989.1"/>
    <property type="molecule type" value="Genomic_DNA"/>
</dbReference>
<proteinExistence type="predicted"/>
<evidence type="ECO:0000313" key="2">
    <source>
        <dbReference type="Proteomes" id="UP001177021"/>
    </source>
</evidence>
<sequence>MSLSSIQYDVICRIFYRSFPAIIVSVNYRLAPEHRFPSQYDDGLEILKFLDKNDNILGKFAEITKCFCRVIVPVEILPITWQFGFPQKISKI</sequence>
<organism evidence="1 2">
    <name type="scientific">Trifolium pratense</name>
    <name type="common">Red clover</name>
    <dbReference type="NCBI Taxonomy" id="57577"/>
    <lineage>
        <taxon>Eukaryota</taxon>
        <taxon>Viridiplantae</taxon>
        <taxon>Streptophyta</taxon>
        <taxon>Embryophyta</taxon>
        <taxon>Tracheophyta</taxon>
        <taxon>Spermatophyta</taxon>
        <taxon>Magnoliopsida</taxon>
        <taxon>eudicotyledons</taxon>
        <taxon>Gunneridae</taxon>
        <taxon>Pentapetalae</taxon>
        <taxon>rosids</taxon>
        <taxon>fabids</taxon>
        <taxon>Fabales</taxon>
        <taxon>Fabaceae</taxon>
        <taxon>Papilionoideae</taxon>
        <taxon>50 kb inversion clade</taxon>
        <taxon>NPAAA clade</taxon>
        <taxon>Hologalegina</taxon>
        <taxon>IRL clade</taxon>
        <taxon>Trifolieae</taxon>
        <taxon>Trifolium</taxon>
    </lineage>
</organism>
<protein>
    <submittedName>
        <fullName evidence="1">Uncharacterized protein</fullName>
    </submittedName>
</protein>
<reference evidence="1" key="1">
    <citation type="submission" date="2023-10" db="EMBL/GenBank/DDBJ databases">
        <authorList>
            <person name="Rodriguez Cubillos JULIANA M."/>
            <person name="De Vega J."/>
        </authorList>
    </citation>
    <scope>NUCLEOTIDE SEQUENCE</scope>
</reference>